<dbReference type="SUPFAM" id="SSF51735">
    <property type="entry name" value="NAD(P)-binding Rossmann-fold domains"/>
    <property type="match status" value="1"/>
</dbReference>
<dbReference type="RefSeq" id="WP_284305486.1">
    <property type="nucleotide sequence ID" value="NZ_BSUO01000001.1"/>
</dbReference>
<comment type="caution">
    <text evidence="9">The sequence shown here is derived from an EMBL/GenBank/DDBJ whole genome shotgun (WGS) entry which is preliminary data.</text>
</comment>
<keyword evidence="4" id="KW-0560">Oxidoreductase</keyword>
<organism evidence="9 10">
    <name type="scientific">Mobilicoccus caccae</name>
    <dbReference type="NCBI Taxonomy" id="1859295"/>
    <lineage>
        <taxon>Bacteria</taxon>
        <taxon>Bacillati</taxon>
        <taxon>Actinomycetota</taxon>
        <taxon>Actinomycetes</taxon>
        <taxon>Micrococcales</taxon>
        <taxon>Dermatophilaceae</taxon>
        <taxon>Mobilicoccus</taxon>
    </lineage>
</organism>
<reference evidence="10" key="1">
    <citation type="journal article" date="2019" name="Int. J. Syst. Evol. Microbiol.">
        <title>The Global Catalogue of Microorganisms (GCM) 10K type strain sequencing project: providing services to taxonomists for standard genome sequencing and annotation.</title>
        <authorList>
            <consortium name="The Broad Institute Genomics Platform"/>
            <consortium name="The Broad Institute Genome Sequencing Center for Infectious Disease"/>
            <person name="Wu L."/>
            <person name="Ma J."/>
        </authorList>
    </citation>
    <scope>NUCLEOTIDE SEQUENCE [LARGE SCALE GENOMIC DNA]</scope>
    <source>
        <strain evidence="10">NBRC 113072</strain>
    </source>
</reference>
<accession>A0ABQ6IWZ2</accession>
<dbReference type="PIRSF" id="PIRSF000110">
    <property type="entry name" value="G6PD"/>
    <property type="match status" value="1"/>
</dbReference>
<keyword evidence="2" id="KW-0313">Glucose metabolism</keyword>
<dbReference type="EMBL" id="BSUO01000001">
    <property type="protein sequence ID" value="GMA42019.1"/>
    <property type="molecule type" value="Genomic_DNA"/>
</dbReference>
<feature type="domain" description="Glucose-6-phosphate dehydrogenase C-terminal" evidence="8">
    <location>
        <begin position="180"/>
        <end position="457"/>
    </location>
</feature>
<dbReference type="Pfam" id="PF00479">
    <property type="entry name" value="G6PD_N"/>
    <property type="match status" value="1"/>
</dbReference>
<keyword evidence="3" id="KW-0521">NADP</keyword>
<dbReference type="Gene3D" id="3.40.50.720">
    <property type="entry name" value="NAD(P)-binding Rossmann-like Domain"/>
    <property type="match status" value="1"/>
</dbReference>
<feature type="domain" description="Glucose-6-phosphate dehydrogenase NAD-binding" evidence="7">
    <location>
        <begin position="10"/>
        <end position="176"/>
    </location>
</feature>
<gene>
    <name evidence="9" type="primary">zwf_2</name>
    <name evidence="9" type="ORF">GCM10025883_40640</name>
</gene>
<evidence type="ECO:0000313" key="10">
    <source>
        <dbReference type="Proteomes" id="UP001157126"/>
    </source>
</evidence>
<evidence type="ECO:0000256" key="1">
    <source>
        <dbReference type="ARBA" id="ARBA00004937"/>
    </source>
</evidence>
<evidence type="ECO:0000256" key="3">
    <source>
        <dbReference type="ARBA" id="ARBA00022857"/>
    </source>
</evidence>
<evidence type="ECO:0000313" key="9">
    <source>
        <dbReference type="EMBL" id="GMA42019.1"/>
    </source>
</evidence>
<feature type="region of interest" description="Disordered" evidence="6">
    <location>
        <begin position="453"/>
        <end position="475"/>
    </location>
</feature>
<dbReference type="SUPFAM" id="SSF55347">
    <property type="entry name" value="Glyceraldehyde-3-phosphate dehydrogenase-like, C-terminal domain"/>
    <property type="match status" value="1"/>
</dbReference>
<dbReference type="PANTHER" id="PTHR23429">
    <property type="entry name" value="GLUCOSE-6-PHOSPHATE 1-DEHYDROGENASE G6PD"/>
    <property type="match status" value="1"/>
</dbReference>
<dbReference type="Gene3D" id="3.30.360.10">
    <property type="entry name" value="Dihydrodipicolinate Reductase, domain 2"/>
    <property type="match status" value="1"/>
</dbReference>
<protein>
    <submittedName>
        <fullName evidence="9">Glucose-6-phosphate 1-dehydrogenase</fullName>
    </submittedName>
</protein>
<evidence type="ECO:0000256" key="4">
    <source>
        <dbReference type="ARBA" id="ARBA00023002"/>
    </source>
</evidence>
<evidence type="ECO:0000256" key="5">
    <source>
        <dbReference type="ARBA" id="ARBA00023277"/>
    </source>
</evidence>
<evidence type="ECO:0000259" key="8">
    <source>
        <dbReference type="Pfam" id="PF02781"/>
    </source>
</evidence>
<dbReference type="InterPro" id="IPR022674">
    <property type="entry name" value="G6P_DH_NAD-bd"/>
</dbReference>
<dbReference type="InterPro" id="IPR036291">
    <property type="entry name" value="NAD(P)-bd_dom_sf"/>
</dbReference>
<dbReference type="PANTHER" id="PTHR23429:SF0">
    <property type="entry name" value="GLUCOSE-6-PHOSPHATE 1-DEHYDROGENASE"/>
    <property type="match status" value="1"/>
</dbReference>
<dbReference type="InterPro" id="IPR022675">
    <property type="entry name" value="G6P_DH_C"/>
</dbReference>
<dbReference type="NCBIfam" id="NF009492">
    <property type="entry name" value="PRK12853.1-3"/>
    <property type="match status" value="1"/>
</dbReference>
<dbReference type="PRINTS" id="PR00079">
    <property type="entry name" value="G6PDHDRGNASE"/>
</dbReference>
<proteinExistence type="predicted"/>
<evidence type="ECO:0000256" key="6">
    <source>
        <dbReference type="SAM" id="MobiDB-lite"/>
    </source>
</evidence>
<evidence type="ECO:0000256" key="2">
    <source>
        <dbReference type="ARBA" id="ARBA00022526"/>
    </source>
</evidence>
<dbReference type="Pfam" id="PF02781">
    <property type="entry name" value="G6PD_C"/>
    <property type="match status" value="1"/>
</dbReference>
<comment type="pathway">
    <text evidence="1">Carbohydrate degradation; pentose phosphate pathway; D-ribulose 5-phosphate from D-glucose 6-phosphate (oxidative stage): step 1/3.</text>
</comment>
<evidence type="ECO:0000259" key="7">
    <source>
        <dbReference type="Pfam" id="PF00479"/>
    </source>
</evidence>
<dbReference type="InterPro" id="IPR001282">
    <property type="entry name" value="G6P_DH"/>
</dbReference>
<sequence>MTTDKVTLAVLGASGDLTSRLLLPGLATLLAGRPDLDVHLVGAATETYTDEEWKTRVREALTTNACPDHARERVVAGTRYTTLDVTSPEQMATFLASLSDDRPVVLYFALPPAVTIAACRVLAQLDLPDDLRLALEKPFGESEESAREFNRLLTSFVREEQIFRVDHFLGRATVLNIVGLRFGNRVLSRVWSSDDIESIEIIYDEQIALEDRAGYYDKAGALRDMLQSHLLLVMAMLMMEAPSRVDAVELRDLIGHLLRATRLYGDDPVASSHRARYTAGDVDGREIPSYVDERGVDPARCTETLSEITVEVANARWKGVPVTLRSGKALGGRREIVVRFRPVAHVPVGFVDDPAPDVLRFGMNPETLSLRMATSGAEGAFDFSTVDLQAELGDSEMRPYGEILSYIIAGDPLLSVRGDVAEECWRIVDPVLAAWAADEVPLEEYPVGSAGPEQWLRAAAGEDGHPGSRRGLPAE</sequence>
<keyword evidence="5" id="KW-0119">Carbohydrate metabolism</keyword>
<dbReference type="Proteomes" id="UP001157126">
    <property type="component" value="Unassembled WGS sequence"/>
</dbReference>
<name>A0ABQ6IWZ2_9MICO</name>
<keyword evidence="10" id="KW-1185">Reference proteome</keyword>